<dbReference type="PANTHER" id="PTHR11905:SF20">
    <property type="entry name" value="DISINTEGRIN AND METALLOPROTEINASE DOMAIN-CONTAINING PROTEIN 8"/>
    <property type="match status" value="1"/>
</dbReference>
<dbReference type="Gene3D" id="2.60.120.260">
    <property type="entry name" value="Galactose-binding domain-like"/>
    <property type="match status" value="1"/>
</dbReference>
<evidence type="ECO:0000256" key="1">
    <source>
        <dbReference type="ARBA" id="ARBA00004479"/>
    </source>
</evidence>
<feature type="domain" description="Peptidase M12B" evidence="14">
    <location>
        <begin position="206"/>
        <end position="405"/>
    </location>
</feature>
<dbReference type="Pfam" id="PF00200">
    <property type="entry name" value="Disintegrin"/>
    <property type="match status" value="1"/>
</dbReference>
<feature type="region of interest" description="Disordered" evidence="9">
    <location>
        <begin position="763"/>
        <end position="838"/>
    </location>
</feature>
<dbReference type="FunFam" id="4.10.70.10:FF:000001">
    <property type="entry name" value="Disintegrin and metalloproteinase domain-containing protein 22"/>
    <property type="match status" value="1"/>
</dbReference>
<keyword evidence="3 10" id="KW-1133">Transmembrane helix</keyword>
<keyword evidence="11" id="KW-0732">Signal</keyword>
<evidence type="ECO:0000256" key="9">
    <source>
        <dbReference type="SAM" id="MobiDB-lite"/>
    </source>
</evidence>
<evidence type="ECO:0000256" key="8">
    <source>
        <dbReference type="PROSITE-ProRule" id="PRU00276"/>
    </source>
</evidence>
<evidence type="ECO:0000256" key="11">
    <source>
        <dbReference type="SAM" id="SignalP"/>
    </source>
</evidence>
<dbReference type="PROSITE" id="PS50026">
    <property type="entry name" value="EGF_3"/>
    <property type="match status" value="1"/>
</dbReference>
<keyword evidence="2 10" id="KW-0812">Transmembrane</keyword>
<dbReference type="InterPro" id="IPR036436">
    <property type="entry name" value="Disintegrin_dom_sf"/>
</dbReference>
<feature type="binding site" evidence="8">
    <location>
        <position position="345"/>
    </location>
    <ligand>
        <name>Zn(2+)</name>
        <dbReference type="ChEBI" id="CHEBI:29105"/>
        <note>catalytic</note>
    </ligand>
</feature>
<feature type="non-terminal residue" evidence="15">
    <location>
        <position position="1"/>
    </location>
</feature>
<keyword evidence="8" id="KW-0479">Metal-binding</keyword>
<evidence type="ECO:0000259" key="13">
    <source>
        <dbReference type="PROSITE" id="PS50214"/>
    </source>
</evidence>
<evidence type="ECO:0000256" key="5">
    <source>
        <dbReference type="ARBA" id="ARBA00023157"/>
    </source>
</evidence>
<feature type="active site" evidence="8">
    <location>
        <position position="342"/>
    </location>
</feature>
<keyword evidence="5 7" id="KW-1015">Disulfide bond</keyword>
<dbReference type="PROSITE" id="PS50215">
    <property type="entry name" value="ADAM_MEPRO"/>
    <property type="match status" value="1"/>
</dbReference>
<evidence type="ECO:0000256" key="2">
    <source>
        <dbReference type="ARBA" id="ARBA00022692"/>
    </source>
</evidence>
<dbReference type="InterPro" id="IPR006586">
    <property type="entry name" value="ADAM_Cys-rich"/>
</dbReference>
<feature type="binding site" evidence="8">
    <location>
        <position position="341"/>
    </location>
    <ligand>
        <name>Zn(2+)</name>
        <dbReference type="ChEBI" id="CHEBI:29105"/>
        <note>catalytic</note>
    </ligand>
</feature>
<evidence type="ECO:0000313" key="15">
    <source>
        <dbReference type="EMBL" id="KAK1794211.1"/>
    </source>
</evidence>
<dbReference type="InterPro" id="IPR001762">
    <property type="entry name" value="Disintegrin_dom"/>
</dbReference>
<dbReference type="InterPro" id="IPR024079">
    <property type="entry name" value="MetalloPept_cat_dom_sf"/>
</dbReference>
<reference evidence="15" key="1">
    <citation type="submission" date="2023-03" db="EMBL/GenBank/DDBJ databases">
        <title>Electrophorus voltai genome.</title>
        <authorList>
            <person name="Bian C."/>
        </authorList>
    </citation>
    <scope>NUCLEOTIDE SEQUENCE</scope>
    <source>
        <strain evidence="15">CB-2022</strain>
        <tissue evidence="15">Muscle</tissue>
    </source>
</reference>
<feature type="binding site" evidence="8">
    <location>
        <position position="351"/>
    </location>
    <ligand>
        <name>Zn(2+)</name>
        <dbReference type="ChEBI" id="CHEBI:29105"/>
        <note>catalytic</note>
    </ligand>
</feature>
<comment type="subcellular location">
    <subcellularLocation>
        <location evidence="1">Membrane</location>
        <topology evidence="1">Single-pass type I membrane protein</topology>
    </subcellularLocation>
</comment>
<comment type="caution">
    <text evidence="15">The sequence shown here is derived from an EMBL/GenBank/DDBJ whole genome shotgun (WGS) entry which is preliminary data.</text>
</comment>
<dbReference type="Pfam" id="PF01562">
    <property type="entry name" value="Pep_M12B_propep"/>
    <property type="match status" value="1"/>
</dbReference>
<dbReference type="SMART" id="SM00608">
    <property type="entry name" value="ACR"/>
    <property type="match status" value="1"/>
</dbReference>
<name>A0AAD8Z865_9TELE</name>
<dbReference type="FunFam" id="3.40.390.10:FF:000002">
    <property type="entry name" value="Disintegrin and metalloproteinase domain-containing protein 22"/>
    <property type="match status" value="1"/>
</dbReference>
<feature type="disulfide bond" evidence="7">
    <location>
        <begin position="638"/>
        <end position="648"/>
    </location>
</feature>
<dbReference type="GO" id="GO:0006508">
    <property type="term" value="P:proteolysis"/>
    <property type="evidence" value="ECO:0007669"/>
    <property type="project" value="InterPro"/>
</dbReference>
<dbReference type="PANTHER" id="PTHR11905">
    <property type="entry name" value="ADAM A DISINTEGRIN AND METALLOPROTEASE DOMAIN"/>
    <property type="match status" value="1"/>
</dbReference>
<dbReference type="InterPro" id="IPR018358">
    <property type="entry name" value="Disintegrin_CS"/>
</dbReference>
<dbReference type="AlphaFoldDB" id="A0AAD8Z865"/>
<dbReference type="CDD" id="cd04269">
    <property type="entry name" value="ZnMc_adamalysin_II_like"/>
    <property type="match status" value="1"/>
</dbReference>
<dbReference type="PROSITE" id="PS50214">
    <property type="entry name" value="DISINTEGRIN_2"/>
    <property type="match status" value="1"/>
</dbReference>
<dbReference type="SMART" id="SM00050">
    <property type="entry name" value="DISIN"/>
    <property type="match status" value="1"/>
</dbReference>
<dbReference type="GO" id="GO:0004222">
    <property type="term" value="F:metalloendopeptidase activity"/>
    <property type="evidence" value="ECO:0007669"/>
    <property type="project" value="InterPro"/>
</dbReference>
<dbReference type="GO" id="GO:0046872">
    <property type="term" value="F:metal ion binding"/>
    <property type="evidence" value="ECO:0007669"/>
    <property type="project" value="UniProtKB-KW"/>
</dbReference>
<feature type="disulfide bond" evidence="7">
    <location>
        <begin position="656"/>
        <end position="665"/>
    </location>
</feature>
<dbReference type="Pfam" id="PF08516">
    <property type="entry name" value="ADAM_CR"/>
    <property type="match status" value="1"/>
</dbReference>
<dbReference type="GO" id="GO:0051044">
    <property type="term" value="P:positive regulation of membrane protein ectodomain proteolysis"/>
    <property type="evidence" value="ECO:0007669"/>
    <property type="project" value="TreeGrafter"/>
</dbReference>
<accession>A0AAD8Z865</accession>
<keyword evidence="8" id="KW-0862">Zinc</keyword>
<dbReference type="Proteomes" id="UP001239994">
    <property type="component" value="Unassembled WGS sequence"/>
</dbReference>
<evidence type="ECO:0000256" key="6">
    <source>
        <dbReference type="PROSITE-ProRule" id="PRU00068"/>
    </source>
</evidence>
<keyword evidence="7" id="KW-0245">EGF-like domain</keyword>
<dbReference type="PROSITE" id="PS01186">
    <property type="entry name" value="EGF_2"/>
    <property type="match status" value="1"/>
</dbReference>
<evidence type="ECO:0000256" key="10">
    <source>
        <dbReference type="SAM" id="Phobius"/>
    </source>
</evidence>
<dbReference type="GO" id="GO:0006954">
    <property type="term" value="P:inflammatory response"/>
    <property type="evidence" value="ECO:0007669"/>
    <property type="project" value="TreeGrafter"/>
</dbReference>
<evidence type="ECO:0000256" key="3">
    <source>
        <dbReference type="ARBA" id="ARBA00022989"/>
    </source>
</evidence>
<dbReference type="GO" id="GO:0002693">
    <property type="term" value="P:positive regulation of cellular extravasation"/>
    <property type="evidence" value="ECO:0007669"/>
    <property type="project" value="TreeGrafter"/>
</dbReference>
<dbReference type="GO" id="GO:0016020">
    <property type="term" value="C:membrane"/>
    <property type="evidence" value="ECO:0007669"/>
    <property type="project" value="UniProtKB-SubCell"/>
</dbReference>
<dbReference type="InterPro" id="IPR001590">
    <property type="entry name" value="Peptidase_M12B"/>
</dbReference>
<feature type="domain" description="EGF-like" evidence="12">
    <location>
        <begin position="634"/>
        <end position="666"/>
    </location>
</feature>
<feature type="transmembrane region" description="Helical" evidence="10">
    <location>
        <begin position="678"/>
        <end position="701"/>
    </location>
</feature>
<dbReference type="PRINTS" id="PR00289">
    <property type="entry name" value="DISINTEGRIN"/>
</dbReference>
<dbReference type="Gene3D" id="4.10.70.10">
    <property type="entry name" value="Disintegrin domain"/>
    <property type="match status" value="1"/>
</dbReference>
<feature type="signal peptide" evidence="11">
    <location>
        <begin position="1"/>
        <end position="17"/>
    </location>
</feature>
<dbReference type="PROSITE" id="PS00427">
    <property type="entry name" value="DISINTEGRIN_1"/>
    <property type="match status" value="1"/>
</dbReference>
<dbReference type="EMBL" id="JAROKS010000017">
    <property type="protein sequence ID" value="KAK1794211.1"/>
    <property type="molecule type" value="Genomic_DNA"/>
</dbReference>
<evidence type="ECO:0000259" key="12">
    <source>
        <dbReference type="PROSITE" id="PS50026"/>
    </source>
</evidence>
<proteinExistence type="predicted"/>
<dbReference type="SUPFAM" id="SSF57552">
    <property type="entry name" value="Blood coagulation inhibitor (disintegrin)"/>
    <property type="match status" value="1"/>
</dbReference>
<evidence type="ECO:0000256" key="4">
    <source>
        <dbReference type="ARBA" id="ARBA00023136"/>
    </source>
</evidence>
<dbReference type="SUPFAM" id="SSF55486">
    <property type="entry name" value="Metalloproteases ('zincins'), catalytic domain"/>
    <property type="match status" value="1"/>
</dbReference>
<dbReference type="Pfam" id="PF01421">
    <property type="entry name" value="Reprolysin"/>
    <property type="match status" value="1"/>
</dbReference>
<sequence length="838" mass="92789">MPYSAITAVIIFCLCDSGCFVHSLSHVERYDVVRPRQLNHRSRRSITAQAPFDMESQGQEKYPEELRYQLFFDGSNYTVNLEKNRFLLGPNYTEIYYRVDGSPVSTYPRLKDHCYYHGHIHGMEDSSVSVGVCSGLRGFLRAEKQVYLIEPLGEDTEGDHALYKQEHLKMKTSSSGNITLYDKEPRVAASFKRNSWKTMSPFNIQRYVEMFLVVDYDEYKNFGSNTDIIRGRMMEVVNHIDKLYRPHNIRVMLVGLELWTVEDQIQVSVSSDDTLTRFIEWRQNNLLRRVKHDNAQFVTGIDFLGDTVGLANKNAMCAGGSGGVNQDHNKNPMGLASTIAHEMGHNMGLSHDASHCTCGPSMLDTTCIMTERVGNKFPELLSDCSVEQLSVFLENANPSCLLDRPISDRLYGGPVCGNAFLDPGEECDCGTAEECGNPCCNPKTCKLTEGSQCAEGECCENCQIKPAGSLCRASASECDLEEYCTGQSERCPDDSFQMNGLPCSATHSYCYDGHCPSLLQHCQRLWGKDAQVAMDKCFHRNTLGKNDSHCGRTKDGYKPCANEDKFCGTIYCTGGNAYPVTGLKASLLTGSEFCNIVVERLEGDNLSMVPTGTKCGKNKVCFDHKCQDVKVFGSSEDCSSKCSGRGVCDHQNQCHCEPGWAPPNCQFKYGDSPTGKEMLIIGASTAAATLVLLAVAFSWMYCKRSKVIGSKCKKNRPSYPGQLNPLFESAGAQRGILKDHPQISQPTFIGTTATQASSPLMVRVVPTRPPPQPPKKQEHQAHQQAGPMSSHTQRKPESPPNPWPPTDVKQVSRPARPPVPPAKPIVLAGKQQVRAPNL</sequence>
<keyword evidence="4 10" id="KW-0472">Membrane</keyword>
<dbReference type="InterPro" id="IPR034027">
    <property type="entry name" value="Reprolysin_adamalysin"/>
</dbReference>
<feature type="disulfide bond" evidence="6">
    <location>
        <begin position="471"/>
        <end position="491"/>
    </location>
</feature>
<dbReference type="GO" id="GO:0050839">
    <property type="term" value="F:cell adhesion molecule binding"/>
    <property type="evidence" value="ECO:0007669"/>
    <property type="project" value="TreeGrafter"/>
</dbReference>
<protein>
    <recommendedName>
        <fullName evidence="17">ADAM metallopeptidase domain 8b</fullName>
    </recommendedName>
</protein>
<keyword evidence="16" id="KW-1185">Reference proteome</keyword>
<evidence type="ECO:0008006" key="17">
    <source>
        <dbReference type="Google" id="ProtNLM"/>
    </source>
</evidence>
<evidence type="ECO:0000256" key="7">
    <source>
        <dbReference type="PROSITE-ProRule" id="PRU00076"/>
    </source>
</evidence>
<feature type="domain" description="Disintegrin" evidence="13">
    <location>
        <begin position="413"/>
        <end position="499"/>
    </location>
</feature>
<dbReference type="GO" id="GO:0022407">
    <property type="term" value="P:regulation of cell-cell adhesion"/>
    <property type="evidence" value="ECO:0007669"/>
    <property type="project" value="TreeGrafter"/>
</dbReference>
<evidence type="ECO:0000259" key="14">
    <source>
        <dbReference type="PROSITE" id="PS50215"/>
    </source>
</evidence>
<feature type="chain" id="PRO_5042091104" description="ADAM metallopeptidase domain 8b" evidence="11">
    <location>
        <begin position="18"/>
        <end position="838"/>
    </location>
</feature>
<dbReference type="InterPro" id="IPR002870">
    <property type="entry name" value="Peptidase_M12B_N"/>
</dbReference>
<evidence type="ECO:0000313" key="16">
    <source>
        <dbReference type="Proteomes" id="UP001239994"/>
    </source>
</evidence>
<dbReference type="Gene3D" id="3.40.390.10">
    <property type="entry name" value="Collagenase (Catalytic Domain)"/>
    <property type="match status" value="1"/>
</dbReference>
<organism evidence="15 16">
    <name type="scientific">Electrophorus voltai</name>
    <dbReference type="NCBI Taxonomy" id="2609070"/>
    <lineage>
        <taxon>Eukaryota</taxon>
        <taxon>Metazoa</taxon>
        <taxon>Chordata</taxon>
        <taxon>Craniata</taxon>
        <taxon>Vertebrata</taxon>
        <taxon>Euteleostomi</taxon>
        <taxon>Actinopterygii</taxon>
        <taxon>Neopterygii</taxon>
        <taxon>Teleostei</taxon>
        <taxon>Ostariophysi</taxon>
        <taxon>Gymnotiformes</taxon>
        <taxon>Gymnotoidei</taxon>
        <taxon>Gymnotidae</taxon>
        <taxon>Electrophorus</taxon>
    </lineage>
</organism>
<dbReference type="InterPro" id="IPR000742">
    <property type="entry name" value="EGF"/>
</dbReference>
<comment type="caution">
    <text evidence="7">Lacks conserved residue(s) required for the propagation of feature annotation.</text>
</comment>
<gene>
    <name evidence="15" type="ORF">P4O66_010727</name>
</gene>